<dbReference type="InterPro" id="IPR024983">
    <property type="entry name" value="CHAT_dom"/>
</dbReference>
<dbReference type="OrthoDB" id="9761935at2"/>
<dbReference type="EMBL" id="SJKD01000008">
    <property type="protein sequence ID" value="TCC45013.1"/>
    <property type="molecule type" value="Genomic_DNA"/>
</dbReference>
<feature type="domain" description="CHAT" evidence="1">
    <location>
        <begin position="630"/>
        <end position="857"/>
    </location>
</feature>
<dbReference type="RefSeq" id="WP_131517317.1">
    <property type="nucleotide sequence ID" value="NZ_SJKD01000008.1"/>
</dbReference>
<organism evidence="2 3">
    <name type="scientific">Kribbella capetownensis</name>
    <dbReference type="NCBI Taxonomy" id="1572659"/>
    <lineage>
        <taxon>Bacteria</taxon>
        <taxon>Bacillati</taxon>
        <taxon>Actinomycetota</taxon>
        <taxon>Actinomycetes</taxon>
        <taxon>Propionibacteriales</taxon>
        <taxon>Kribbellaceae</taxon>
        <taxon>Kribbella</taxon>
    </lineage>
</organism>
<dbReference type="InterPro" id="IPR011990">
    <property type="entry name" value="TPR-like_helical_dom_sf"/>
</dbReference>
<keyword evidence="3" id="KW-1185">Reference proteome</keyword>
<dbReference type="Proteomes" id="UP000293342">
    <property type="component" value="Unassembled WGS sequence"/>
</dbReference>
<dbReference type="PANTHER" id="PTHR10098:SF108">
    <property type="entry name" value="TETRATRICOPEPTIDE REPEAT PROTEIN 28"/>
    <property type="match status" value="1"/>
</dbReference>
<dbReference type="AlphaFoldDB" id="A0A4R0JDS4"/>
<dbReference type="SUPFAM" id="SSF48452">
    <property type="entry name" value="TPR-like"/>
    <property type="match status" value="2"/>
</dbReference>
<dbReference type="InterPro" id="IPR019734">
    <property type="entry name" value="TPR_rpt"/>
</dbReference>
<dbReference type="SMART" id="SM00028">
    <property type="entry name" value="TPR"/>
    <property type="match status" value="4"/>
</dbReference>
<dbReference type="Gene3D" id="1.25.40.10">
    <property type="entry name" value="Tetratricopeptide repeat domain"/>
    <property type="match status" value="1"/>
</dbReference>
<reference evidence="2 3" key="1">
    <citation type="submission" date="2019-02" db="EMBL/GenBank/DDBJ databases">
        <title>Kribbella capetownensis sp. nov. and Kribbella speibonae sp. nov., isolated from soil.</title>
        <authorList>
            <person name="Curtis S.M."/>
            <person name="Norton I."/>
            <person name="Everest G.J."/>
            <person name="Meyers P.R."/>
        </authorList>
    </citation>
    <scope>NUCLEOTIDE SEQUENCE [LARGE SCALE GENOMIC DNA]</scope>
    <source>
        <strain evidence="2 3">YM53</strain>
    </source>
</reference>
<comment type="caution">
    <text evidence="2">The sequence shown here is derived from an EMBL/GenBank/DDBJ whole genome shotgun (WGS) entry which is preliminary data.</text>
</comment>
<dbReference type="Pfam" id="PF12770">
    <property type="entry name" value="CHAT"/>
    <property type="match status" value="1"/>
</dbReference>
<evidence type="ECO:0000259" key="1">
    <source>
        <dbReference type="Pfam" id="PF12770"/>
    </source>
</evidence>
<proteinExistence type="predicted"/>
<sequence length="875" mass="93423">MSAGDRHDDPDRLLPLAVSRPSEALAAAATVLADAPDPRTASIARQARAIVLRDSGHQTEAVTELRRALRLAKSSTEPERIADVQATLGLTLGLGGKHVEALALLEQAIANSKGAAAGRALTRRGYLLRVLGRYDEALADLRQAVMLLHRGGDQVWEARARTHRFLVYAALGQAAHADRDLVVAEQLSAANGQELESAMLVHNRADVAFQAGDLPAALGFLDEAAARYTALQTEWPSLAIDRCAVLLAAGLATEAVTTTEQVLRDHLRRDPGGTGTAELLFAVAQAAQAAERPALAEERAVQAGRLFRQQGRKGWLARTTYLTLQARYDAGHRGDRLCAEAQRLADQLDEFSSPDALSAHLLAGRLAADEGRQADADRHLALAARFRHRGPTFGHAAGWLAHALRAEGRGDTAATLIACRHGLEAAADHQRSLAAPELRAHAAAYGVELAALAERHAVRRNDARMLLRWSEQWRAGALALPPVRPPDDPELAAELAALRNVARRVEAAQRADEDTERLQLERSRLESSIRARTRRLSNRSGASVDPRRREDAADLGALIESLGEHRLVEITALDGVLHAITVIGRRVRMYPIGPVEVAVRELDLALFMLRRLAHGRAHSGALERMDAVGLRLQKVLLGPSAAELGDGPVLIVPPAALHAVPWAMLPALRSAPVVVAPSASMWLRAGRLHTPRERRVTLVAGPGLRGGDNELRQIRGNYPSADVLANGHATADKTLAALDGAWTAHIAAHGRLRRDNPLFSAFALDDGPLTLYDLGRLRRAPLRLVLSSCESGVAAPIGADELLGAVSALVPLGTASLLASVVPVNDTATAGLMVDFHQHLRAGDSFGVALQKARAGVGDDPIAVATALSFVALGR</sequence>
<name>A0A4R0JDS4_9ACTN</name>
<evidence type="ECO:0000313" key="3">
    <source>
        <dbReference type="Proteomes" id="UP000293342"/>
    </source>
</evidence>
<gene>
    <name evidence="2" type="ORF">E0H75_31320</name>
</gene>
<accession>A0A4R0JDS4</accession>
<dbReference type="PANTHER" id="PTHR10098">
    <property type="entry name" value="RAPSYN-RELATED"/>
    <property type="match status" value="1"/>
</dbReference>
<protein>
    <submittedName>
        <fullName evidence="2">CHAT domain-containing protein</fullName>
    </submittedName>
</protein>
<evidence type="ECO:0000313" key="2">
    <source>
        <dbReference type="EMBL" id="TCC45013.1"/>
    </source>
</evidence>